<feature type="region of interest" description="Disordered" evidence="6">
    <location>
        <begin position="1"/>
        <end position="36"/>
    </location>
</feature>
<accession>A0AAD6YL94</accession>
<name>A0AAD6YL94_9AGAR</name>
<dbReference type="InterPro" id="IPR052035">
    <property type="entry name" value="ZnF_BED_domain_contain"/>
</dbReference>
<evidence type="ECO:0000313" key="8">
    <source>
        <dbReference type="Proteomes" id="UP001219525"/>
    </source>
</evidence>
<dbReference type="EMBL" id="JARJCW010000007">
    <property type="protein sequence ID" value="KAJ7222636.1"/>
    <property type="molecule type" value="Genomic_DNA"/>
</dbReference>
<evidence type="ECO:0000313" key="7">
    <source>
        <dbReference type="EMBL" id="KAJ7222636.1"/>
    </source>
</evidence>
<comment type="subcellular location">
    <subcellularLocation>
        <location evidence="1">Nucleus</location>
    </subcellularLocation>
</comment>
<gene>
    <name evidence="7" type="ORF">GGX14DRAFT_352799</name>
</gene>
<protein>
    <submittedName>
        <fullName evidence="7">Uncharacterized protein</fullName>
    </submittedName>
</protein>
<evidence type="ECO:0000256" key="3">
    <source>
        <dbReference type="ARBA" id="ARBA00022771"/>
    </source>
</evidence>
<reference evidence="7" key="1">
    <citation type="submission" date="2023-03" db="EMBL/GenBank/DDBJ databases">
        <title>Massive genome expansion in bonnet fungi (Mycena s.s.) driven by repeated elements and novel gene families across ecological guilds.</title>
        <authorList>
            <consortium name="Lawrence Berkeley National Laboratory"/>
            <person name="Harder C.B."/>
            <person name="Miyauchi S."/>
            <person name="Viragh M."/>
            <person name="Kuo A."/>
            <person name="Thoen E."/>
            <person name="Andreopoulos B."/>
            <person name="Lu D."/>
            <person name="Skrede I."/>
            <person name="Drula E."/>
            <person name="Henrissat B."/>
            <person name="Morin E."/>
            <person name="Kohler A."/>
            <person name="Barry K."/>
            <person name="LaButti K."/>
            <person name="Morin E."/>
            <person name="Salamov A."/>
            <person name="Lipzen A."/>
            <person name="Mereny Z."/>
            <person name="Hegedus B."/>
            <person name="Baldrian P."/>
            <person name="Stursova M."/>
            <person name="Weitz H."/>
            <person name="Taylor A."/>
            <person name="Grigoriev I.V."/>
            <person name="Nagy L.G."/>
            <person name="Martin F."/>
            <person name="Kauserud H."/>
        </authorList>
    </citation>
    <scope>NUCLEOTIDE SEQUENCE</scope>
    <source>
        <strain evidence="7">9144</strain>
    </source>
</reference>
<organism evidence="7 8">
    <name type="scientific">Mycena pura</name>
    <dbReference type="NCBI Taxonomy" id="153505"/>
    <lineage>
        <taxon>Eukaryota</taxon>
        <taxon>Fungi</taxon>
        <taxon>Dikarya</taxon>
        <taxon>Basidiomycota</taxon>
        <taxon>Agaricomycotina</taxon>
        <taxon>Agaricomycetes</taxon>
        <taxon>Agaricomycetidae</taxon>
        <taxon>Agaricales</taxon>
        <taxon>Marasmiineae</taxon>
        <taxon>Mycenaceae</taxon>
        <taxon>Mycena</taxon>
    </lineage>
</organism>
<dbReference type="GO" id="GO:0005634">
    <property type="term" value="C:nucleus"/>
    <property type="evidence" value="ECO:0007669"/>
    <property type="project" value="UniProtKB-SubCell"/>
</dbReference>
<keyword evidence="2" id="KW-0479">Metal-binding</keyword>
<evidence type="ECO:0000256" key="2">
    <source>
        <dbReference type="ARBA" id="ARBA00022723"/>
    </source>
</evidence>
<dbReference type="PANTHER" id="PTHR46481">
    <property type="entry name" value="ZINC FINGER BED DOMAIN-CONTAINING PROTEIN 4"/>
    <property type="match status" value="1"/>
</dbReference>
<feature type="compositionally biased region" description="Polar residues" evidence="6">
    <location>
        <begin position="18"/>
        <end position="33"/>
    </location>
</feature>
<evidence type="ECO:0000256" key="4">
    <source>
        <dbReference type="ARBA" id="ARBA00022833"/>
    </source>
</evidence>
<evidence type="ECO:0000256" key="5">
    <source>
        <dbReference type="ARBA" id="ARBA00023242"/>
    </source>
</evidence>
<proteinExistence type="predicted"/>
<keyword evidence="4" id="KW-0862">Zinc</keyword>
<dbReference type="SUPFAM" id="SSF140996">
    <property type="entry name" value="Hermes dimerisation domain"/>
    <property type="match status" value="1"/>
</dbReference>
<sequence>MTGLIGRTGFKGVRRFQTKPNGQPHSDRSSTSNLKKHAEGCWGKEVVAARLKGLKDASASREGSIFAAFARADQRPIKVTHRAHTEPEFRAHFVRWIAEANRPVRIVEDRELKELLGAGRPGLRIPSRRTVARDLNAAYERCSEHVKDLLENYSGRLSFATDAWTSPNHRAFVAWTVHLQHSGHPLVFLLDIYEVPEVRLHIIC</sequence>
<comment type="caution">
    <text evidence="7">The sequence shown here is derived from an EMBL/GenBank/DDBJ whole genome shotgun (WGS) entry which is preliminary data.</text>
</comment>
<dbReference type="PANTHER" id="PTHR46481:SF10">
    <property type="entry name" value="ZINC FINGER BED DOMAIN-CONTAINING PROTEIN 39"/>
    <property type="match status" value="1"/>
</dbReference>
<evidence type="ECO:0000256" key="1">
    <source>
        <dbReference type="ARBA" id="ARBA00004123"/>
    </source>
</evidence>
<dbReference type="GO" id="GO:0008270">
    <property type="term" value="F:zinc ion binding"/>
    <property type="evidence" value="ECO:0007669"/>
    <property type="project" value="UniProtKB-KW"/>
</dbReference>
<keyword evidence="8" id="KW-1185">Reference proteome</keyword>
<evidence type="ECO:0000256" key="6">
    <source>
        <dbReference type="SAM" id="MobiDB-lite"/>
    </source>
</evidence>
<keyword evidence="5" id="KW-0539">Nucleus</keyword>
<dbReference type="Proteomes" id="UP001219525">
    <property type="component" value="Unassembled WGS sequence"/>
</dbReference>
<dbReference type="AlphaFoldDB" id="A0AAD6YL94"/>
<keyword evidence="3" id="KW-0863">Zinc-finger</keyword>